<feature type="transmembrane region" description="Helical" evidence="6">
    <location>
        <begin position="273"/>
        <end position="292"/>
    </location>
</feature>
<evidence type="ECO:0000256" key="2">
    <source>
        <dbReference type="ARBA" id="ARBA00022475"/>
    </source>
</evidence>
<proteinExistence type="predicted"/>
<dbReference type="Gene3D" id="1.10.357.140">
    <property type="entry name" value="UbiA prenyltransferase"/>
    <property type="match status" value="1"/>
</dbReference>
<feature type="transmembrane region" description="Helical" evidence="6">
    <location>
        <begin position="133"/>
        <end position="152"/>
    </location>
</feature>
<keyword evidence="2" id="KW-1003">Cell membrane</keyword>
<evidence type="ECO:0000313" key="7">
    <source>
        <dbReference type="EMBL" id="SUB87658.1"/>
    </source>
</evidence>
<keyword evidence="7" id="KW-0808">Transferase</keyword>
<comment type="subcellular location">
    <subcellularLocation>
        <location evidence="1">Membrane</location>
        <topology evidence="1">Multi-pass membrane protein</topology>
    </subcellularLocation>
</comment>
<dbReference type="CDD" id="cd13963">
    <property type="entry name" value="PT_UbiA_2"/>
    <property type="match status" value="1"/>
</dbReference>
<dbReference type="Pfam" id="PF01040">
    <property type="entry name" value="UbiA"/>
    <property type="match status" value="1"/>
</dbReference>
<keyword evidence="7" id="KW-0328">Glycosyltransferase</keyword>
<evidence type="ECO:0000256" key="3">
    <source>
        <dbReference type="ARBA" id="ARBA00022692"/>
    </source>
</evidence>
<dbReference type="EMBL" id="UGTM01000001">
    <property type="protein sequence ID" value="SUB87658.1"/>
    <property type="molecule type" value="Genomic_DNA"/>
</dbReference>
<gene>
    <name evidence="7" type="ORF">NCTC13067_01337</name>
</gene>
<feature type="transmembrane region" description="Helical" evidence="6">
    <location>
        <begin position="158"/>
        <end position="176"/>
    </location>
</feature>
<evidence type="ECO:0000256" key="5">
    <source>
        <dbReference type="ARBA" id="ARBA00023136"/>
    </source>
</evidence>
<feature type="transmembrane region" description="Helical" evidence="6">
    <location>
        <begin position="35"/>
        <end position="55"/>
    </location>
</feature>
<keyword evidence="3 6" id="KW-0812">Transmembrane</keyword>
<dbReference type="GO" id="GO:0016757">
    <property type="term" value="F:glycosyltransferase activity"/>
    <property type="evidence" value="ECO:0007669"/>
    <property type="project" value="UniProtKB-KW"/>
</dbReference>
<organism evidence="7 8">
    <name type="scientific">Prevotella denticola</name>
    <dbReference type="NCBI Taxonomy" id="28129"/>
    <lineage>
        <taxon>Bacteria</taxon>
        <taxon>Pseudomonadati</taxon>
        <taxon>Bacteroidota</taxon>
        <taxon>Bacteroidia</taxon>
        <taxon>Bacteroidales</taxon>
        <taxon>Prevotellaceae</taxon>
        <taxon>Prevotella</taxon>
    </lineage>
</organism>
<dbReference type="GO" id="GO:0016020">
    <property type="term" value="C:membrane"/>
    <property type="evidence" value="ECO:0007669"/>
    <property type="project" value="UniProtKB-SubCell"/>
</dbReference>
<keyword evidence="4 6" id="KW-1133">Transmembrane helix</keyword>
<evidence type="ECO:0000256" key="6">
    <source>
        <dbReference type="SAM" id="Phobius"/>
    </source>
</evidence>
<feature type="transmembrane region" description="Helical" evidence="6">
    <location>
        <begin position="12"/>
        <end position="29"/>
    </location>
</feature>
<dbReference type="InterPro" id="IPR044878">
    <property type="entry name" value="UbiA_sf"/>
</dbReference>
<dbReference type="NCBIfam" id="NF008978">
    <property type="entry name" value="PRK12324.1-4"/>
    <property type="match status" value="1"/>
</dbReference>
<feature type="transmembrane region" description="Helical" evidence="6">
    <location>
        <begin position="110"/>
        <end position="126"/>
    </location>
</feature>
<dbReference type="RefSeq" id="WP_025068155.1">
    <property type="nucleotide sequence ID" value="NZ_CAUVPN010000028.1"/>
</dbReference>
<dbReference type="AlphaFoldDB" id="A0A379E4L0"/>
<name>A0A379E4L0_9BACT</name>
<feature type="transmembrane region" description="Helical" evidence="6">
    <location>
        <begin position="203"/>
        <end position="224"/>
    </location>
</feature>
<evidence type="ECO:0000256" key="4">
    <source>
        <dbReference type="ARBA" id="ARBA00022989"/>
    </source>
</evidence>
<dbReference type="GO" id="GO:0016765">
    <property type="term" value="F:transferase activity, transferring alkyl or aryl (other than methyl) groups"/>
    <property type="evidence" value="ECO:0007669"/>
    <property type="project" value="InterPro"/>
</dbReference>
<protein>
    <submittedName>
        <fullName evidence="7">Phosphoribose diphosphate:decaprenyl-phosphate phosphoribosyltransferase</fullName>
    </submittedName>
</protein>
<dbReference type="InterPro" id="IPR000537">
    <property type="entry name" value="UbiA_prenyltransferase"/>
</dbReference>
<keyword evidence="5 6" id="KW-0472">Membrane</keyword>
<feature type="transmembrane region" description="Helical" evidence="6">
    <location>
        <begin position="76"/>
        <end position="104"/>
    </location>
</feature>
<sequence length="296" mass="33729">MKNLIRLIRPHQWIKNLVVLLPVFFGGALLHPEAIYAGITTALSFSLAASSIYCLNDIVDVNDDRQHPLKCHRPMASGAISIAQGYLLMGMMFALSMISTFLLYEHQAETASVILCYWLLNIAYCLRLKRYAIIDVCIVAFGFVLRILAGGYATDIRLSKWIVLMTFLLMLFLSFAKRRDDVIRMNETGHAPRQNTIRYNLTFINQAITITASVTLVCYIMYTVSPETIQNFHTDYLYLTSVFVLVGLLRYIQISVVDKKSGDPTKIILHDRFMQFTVLAFGLAFLFIIYVLKNIQ</sequence>
<feature type="transmembrane region" description="Helical" evidence="6">
    <location>
        <begin position="236"/>
        <end position="252"/>
    </location>
</feature>
<evidence type="ECO:0000313" key="8">
    <source>
        <dbReference type="Proteomes" id="UP000255469"/>
    </source>
</evidence>
<evidence type="ECO:0000256" key="1">
    <source>
        <dbReference type="ARBA" id="ARBA00004141"/>
    </source>
</evidence>
<reference evidence="7 8" key="1">
    <citation type="submission" date="2018-06" db="EMBL/GenBank/DDBJ databases">
        <authorList>
            <consortium name="Pathogen Informatics"/>
            <person name="Doyle S."/>
        </authorList>
    </citation>
    <scope>NUCLEOTIDE SEQUENCE [LARGE SCALE GENOMIC DNA]</scope>
    <source>
        <strain evidence="7 8">NCTC13067</strain>
    </source>
</reference>
<accession>A0A379E4L0</accession>
<dbReference type="Proteomes" id="UP000255469">
    <property type="component" value="Unassembled WGS sequence"/>
</dbReference>